<evidence type="ECO:0000256" key="2">
    <source>
        <dbReference type="SAM" id="Coils"/>
    </source>
</evidence>
<keyword evidence="1 2" id="KW-0175">Coiled coil</keyword>
<sequence>MISQQLEQQKEYVAYKEVQLTKNDTVLKQTEKELQKCQQEIDEYETRVEGMSNLLKKKNEDEKSMIMTLKLLQKKIEKLQKQNDEGNKDKNKLINQMNKRNEELLRQKDANDILRTTLGKGEVEYNKRIDDIRLLKSEVKSLSVQKNLLMKNLSEINDIRGEVLKYEQKLNRERLKCRALEDMLIKPTNVHRWRILKNTDPPAYEMAAKVKILQKRLLEQCTRVFDKDLQVQEMQTRYEKLKDEFIKLPGRDIFKEMNDIKRTLLKKDDKMRSLSGELIISQQTTKECMFDLERTKKDLNEFKNKYYELKRVVTKINLKNQNTSALAKPDSTPTSYSKFLDMTI</sequence>
<evidence type="ECO:0000313" key="4">
    <source>
        <dbReference type="Proteomes" id="UP000007819"/>
    </source>
</evidence>
<keyword evidence="4" id="KW-1185">Reference proteome</keyword>
<evidence type="ECO:0000256" key="1">
    <source>
        <dbReference type="ARBA" id="ARBA00023054"/>
    </source>
</evidence>
<proteinExistence type="predicted"/>
<dbReference type="RefSeq" id="XP_029345225.1">
    <property type="nucleotide sequence ID" value="XM_029489365.1"/>
</dbReference>
<dbReference type="PANTHER" id="PTHR32083">
    <property type="entry name" value="CILIA AND FLAGELLA-ASSOCIATED PROTEIN 58-RELATED"/>
    <property type="match status" value="1"/>
</dbReference>
<dbReference type="PANTHER" id="PTHR32083:SF0">
    <property type="entry name" value="CILIA AND FLAGELLA-ASSOCIATED PROTEIN 58"/>
    <property type="match status" value="1"/>
</dbReference>
<dbReference type="GO" id="GO:0005856">
    <property type="term" value="C:cytoskeleton"/>
    <property type="evidence" value="ECO:0007669"/>
    <property type="project" value="TreeGrafter"/>
</dbReference>
<reference evidence="3" key="2">
    <citation type="submission" date="2022-06" db="UniProtKB">
        <authorList>
            <consortium name="EnsemblMetazoa"/>
        </authorList>
    </citation>
    <scope>IDENTIFICATION</scope>
</reference>
<dbReference type="KEGG" id="api:115033018"/>
<feature type="coiled-coil region" evidence="2">
    <location>
        <begin position="20"/>
        <end position="107"/>
    </location>
</feature>
<name>A0A8R2JSB0_ACYPI</name>
<accession>A0A8R2JSB0</accession>
<dbReference type="OrthoDB" id="264785at2759"/>
<reference evidence="4" key="1">
    <citation type="submission" date="2010-06" db="EMBL/GenBank/DDBJ databases">
        <authorList>
            <person name="Jiang H."/>
            <person name="Abraham K."/>
            <person name="Ali S."/>
            <person name="Alsbrooks S.L."/>
            <person name="Anim B.N."/>
            <person name="Anosike U.S."/>
            <person name="Attaway T."/>
            <person name="Bandaranaike D.P."/>
            <person name="Battles P.K."/>
            <person name="Bell S.N."/>
            <person name="Bell A.V."/>
            <person name="Beltran B."/>
            <person name="Bickham C."/>
            <person name="Bustamante Y."/>
            <person name="Caleb T."/>
            <person name="Canada A."/>
            <person name="Cardenas V."/>
            <person name="Carter K."/>
            <person name="Chacko J."/>
            <person name="Chandrabose M.N."/>
            <person name="Chavez D."/>
            <person name="Chavez A."/>
            <person name="Chen L."/>
            <person name="Chu H.-S."/>
            <person name="Claassen K.J."/>
            <person name="Cockrell R."/>
            <person name="Collins M."/>
            <person name="Cooper J.A."/>
            <person name="Cree A."/>
            <person name="Curry S.M."/>
            <person name="Da Y."/>
            <person name="Dao M.D."/>
            <person name="Das B."/>
            <person name="Davila M.-L."/>
            <person name="Davy-Carroll L."/>
            <person name="Denson S."/>
            <person name="Dinh H."/>
            <person name="Ebong V.E."/>
            <person name="Edwards J.R."/>
            <person name="Egan A."/>
            <person name="El-Daye J."/>
            <person name="Escobedo L."/>
            <person name="Fernandez S."/>
            <person name="Fernando P.R."/>
            <person name="Flagg N."/>
            <person name="Forbes L.D."/>
            <person name="Fowler R.G."/>
            <person name="Fu Q."/>
            <person name="Gabisi R.A."/>
            <person name="Ganer J."/>
            <person name="Garbino Pronczuk A."/>
            <person name="Garcia R.M."/>
            <person name="Garner T."/>
            <person name="Garrett T.E."/>
            <person name="Gonzalez D.A."/>
            <person name="Hamid H."/>
            <person name="Hawkins E.S."/>
            <person name="Hirani K."/>
            <person name="Hogues M.E."/>
            <person name="Hollins B."/>
            <person name="Hsiao C.-H."/>
            <person name="Jabil R."/>
            <person name="James M.L."/>
            <person name="Jhangiani S.N."/>
            <person name="Johnson B."/>
            <person name="Johnson Q."/>
            <person name="Joshi V."/>
            <person name="Kalu J.B."/>
            <person name="Kam C."/>
            <person name="Kashfia A."/>
            <person name="Keebler J."/>
            <person name="Kisamo H."/>
            <person name="Kovar C.L."/>
            <person name="Lago L.A."/>
            <person name="Lai C.-Y."/>
            <person name="Laidlaw J."/>
            <person name="Lara F."/>
            <person name="Le T.-K."/>
            <person name="Lee S.L."/>
            <person name="Legall F.H."/>
            <person name="Lemon S.J."/>
            <person name="Lewis L.R."/>
            <person name="Li B."/>
            <person name="Liu Y."/>
            <person name="Liu Y.-S."/>
            <person name="Lopez J."/>
            <person name="Lozado R.J."/>
            <person name="Lu J."/>
            <person name="Madu R.C."/>
            <person name="Maheshwari M."/>
            <person name="Maheshwari R."/>
            <person name="Malloy K."/>
            <person name="Martinez E."/>
            <person name="Mathew T."/>
            <person name="Mercado I.C."/>
            <person name="Mercado C."/>
            <person name="Meyer B."/>
            <person name="Montgomery K."/>
            <person name="Morgan M.B."/>
            <person name="Munidasa M."/>
            <person name="Nazareth L.V."/>
            <person name="Nelson J."/>
            <person name="Ng B.M."/>
            <person name="Nguyen N.B."/>
            <person name="Nguyen P.Q."/>
            <person name="Nguyen T."/>
            <person name="Obregon M."/>
            <person name="Okwuonu G.O."/>
            <person name="Onwere C.G."/>
            <person name="Orozco G."/>
            <person name="Parra A."/>
            <person name="Patel S."/>
            <person name="Patil S."/>
            <person name="Perez A."/>
            <person name="Perez Y."/>
            <person name="Pham C."/>
            <person name="Primus E.L."/>
            <person name="Pu L.-L."/>
            <person name="Puazo M."/>
            <person name="Qin X."/>
            <person name="Quiroz J.B."/>
            <person name="Reese J."/>
            <person name="Richards S."/>
            <person name="Rives C.M."/>
            <person name="Robberts R."/>
            <person name="Ruiz S.J."/>
            <person name="Ruiz M.J."/>
            <person name="Santibanez J."/>
            <person name="Schneider B.W."/>
            <person name="Sisson I."/>
            <person name="Smith M."/>
            <person name="Sodergren E."/>
            <person name="Song X.-Z."/>
            <person name="Song B.B."/>
            <person name="Summersgill H."/>
            <person name="Thelus R."/>
            <person name="Thornton R.D."/>
            <person name="Trejos Z.Y."/>
            <person name="Usmani K."/>
            <person name="Vattathil S."/>
            <person name="Villasana D."/>
            <person name="Walker D.L."/>
            <person name="Wang S."/>
            <person name="Wang K."/>
            <person name="White C.S."/>
            <person name="Williams A.C."/>
            <person name="Williamson J."/>
            <person name="Wilson K."/>
            <person name="Woghiren I.O."/>
            <person name="Woodworth J.R."/>
            <person name="Worley K.C."/>
            <person name="Wright R.A."/>
            <person name="Wu W."/>
            <person name="Young L."/>
            <person name="Zhang L."/>
            <person name="Zhang J."/>
            <person name="Zhu Y."/>
            <person name="Muzny D.M."/>
            <person name="Weinstock G."/>
            <person name="Gibbs R.A."/>
        </authorList>
    </citation>
    <scope>NUCLEOTIDE SEQUENCE [LARGE SCALE GENOMIC DNA]</scope>
    <source>
        <strain evidence="4">LSR1</strain>
    </source>
</reference>
<dbReference type="GeneID" id="115033018"/>
<evidence type="ECO:0000313" key="3">
    <source>
        <dbReference type="EnsemblMetazoa" id="XP_029345225.1"/>
    </source>
</evidence>
<organism evidence="3 4">
    <name type="scientific">Acyrthosiphon pisum</name>
    <name type="common">Pea aphid</name>
    <dbReference type="NCBI Taxonomy" id="7029"/>
    <lineage>
        <taxon>Eukaryota</taxon>
        <taxon>Metazoa</taxon>
        <taxon>Ecdysozoa</taxon>
        <taxon>Arthropoda</taxon>
        <taxon>Hexapoda</taxon>
        <taxon>Insecta</taxon>
        <taxon>Pterygota</taxon>
        <taxon>Neoptera</taxon>
        <taxon>Paraneoptera</taxon>
        <taxon>Hemiptera</taxon>
        <taxon>Sternorrhyncha</taxon>
        <taxon>Aphidomorpha</taxon>
        <taxon>Aphidoidea</taxon>
        <taxon>Aphididae</taxon>
        <taxon>Macrosiphini</taxon>
        <taxon>Acyrthosiphon</taxon>
    </lineage>
</organism>
<feature type="coiled-coil region" evidence="2">
    <location>
        <begin position="156"/>
        <end position="183"/>
    </location>
</feature>
<dbReference type="EnsemblMetazoa" id="XM_029489365.1">
    <property type="protein sequence ID" value="XP_029345225.1"/>
    <property type="gene ID" value="LOC115033018"/>
</dbReference>
<dbReference type="Proteomes" id="UP000007819">
    <property type="component" value="Chromosome A2"/>
</dbReference>
<protein>
    <submittedName>
        <fullName evidence="3">Uncharacterized protein</fullName>
    </submittedName>
</protein>
<dbReference type="AlphaFoldDB" id="A0A8R2JSB0"/>